<evidence type="ECO:0000313" key="3">
    <source>
        <dbReference type="Proteomes" id="UP000729402"/>
    </source>
</evidence>
<dbReference type="PANTHER" id="PTHR47262">
    <property type="entry name" value="OS02G0132600 PROTEIN"/>
    <property type="match status" value="1"/>
</dbReference>
<dbReference type="Proteomes" id="UP000729402">
    <property type="component" value="Unassembled WGS sequence"/>
</dbReference>
<reference evidence="2" key="1">
    <citation type="journal article" date="2021" name="bioRxiv">
        <title>Whole Genome Assembly and Annotation of Northern Wild Rice, Zizania palustris L., Supports a Whole Genome Duplication in the Zizania Genus.</title>
        <authorList>
            <person name="Haas M."/>
            <person name="Kono T."/>
            <person name="Macchietto M."/>
            <person name="Millas R."/>
            <person name="McGilp L."/>
            <person name="Shao M."/>
            <person name="Duquette J."/>
            <person name="Hirsch C.N."/>
            <person name="Kimball J."/>
        </authorList>
    </citation>
    <scope>NUCLEOTIDE SEQUENCE</scope>
    <source>
        <tissue evidence="2">Fresh leaf tissue</tissue>
    </source>
</reference>
<organism evidence="2 3">
    <name type="scientific">Zizania palustris</name>
    <name type="common">Northern wild rice</name>
    <dbReference type="NCBI Taxonomy" id="103762"/>
    <lineage>
        <taxon>Eukaryota</taxon>
        <taxon>Viridiplantae</taxon>
        <taxon>Streptophyta</taxon>
        <taxon>Embryophyta</taxon>
        <taxon>Tracheophyta</taxon>
        <taxon>Spermatophyta</taxon>
        <taxon>Magnoliopsida</taxon>
        <taxon>Liliopsida</taxon>
        <taxon>Poales</taxon>
        <taxon>Poaceae</taxon>
        <taxon>BOP clade</taxon>
        <taxon>Oryzoideae</taxon>
        <taxon>Oryzeae</taxon>
        <taxon>Zizaniinae</taxon>
        <taxon>Zizania</taxon>
    </lineage>
</organism>
<dbReference type="AlphaFoldDB" id="A0A8J5VAN7"/>
<dbReference type="OrthoDB" id="767661at2759"/>
<evidence type="ECO:0000313" key="2">
    <source>
        <dbReference type="EMBL" id="KAG8058050.1"/>
    </source>
</evidence>
<feature type="region of interest" description="Disordered" evidence="1">
    <location>
        <begin position="91"/>
        <end position="112"/>
    </location>
</feature>
<gene>
    <name evidence="2" type="ORF">GUJ93_ZPchr0002g26570</name>
</gene>
<name>A0A8J5VAN7_ZIZPA</name>
<feature type="region of interest" description="Disordered" evidence="1">
    <location>
        <begin position="13"/>
        <end position="37"/>
    </location>
</feature>
<feature type="compositionally biased region" description="Gly residues" evidence="1">
    <location>
        <begin position="540"/>
        <end position="549"/>
    </location>
</feature>
<dbReference type="PANTHER" id="PTHR47262:SF1">
    <property type="entry name" value="OS02G0132600 PROTEIN"/>
    <property type="match status" value="1"/>
</dbReference>
<proteinExistence type="predicted"/>
<dbReference type="EMBL" id="JAAALK010000287">
    <property type="protein sequence ID" value="KAG8058050.1"/>
    <property type="molecule type" value="Genomic_DNA"/>
</dbReference>
<reference evidence="2" key="2">
    <citation type="submission" date="2021-02" db="EMBL/GenBank/DDBJ databases">
        <authorList>
            <person name="Kimball J.A."/>
            <person name="Haas M.W."/>
            <person name="Macchietto M."/>
            <person name="Kono T."/>
            <person name="Duquette J."/>
            <person name="Shao M."/>
        </authorList>
    </citation>
    <scope>NUCLEOTIDE SEQUENCE</scope>
    <source>
        <tissue evidence="2">Fresh leaf tissue</tissue>
    </source>
</reference>
<comment type="caution">
    <text evidence="2">The sequence shown here is derived from an EMBL/GenBank/DDBJ whole genome shotgun (WGS) entry which is preliminary data.</text>
</comment>
<evidence type="ECO:0008006" key="4">
    <source>
        <dbReference type="Google" id="ProtNLM"/>
    </source>
</evidence>
<feature type="region of interest" description="Disordered" evidence="1">
    <location>
        <begin position="485"/>
        <end position="560"/>
    </location>
</feature>
<feature type="compositionally biased region" description="Basic and acidic residues" evidence="1">
    <location>
        <begin position="510"/>
        <end position="521"/>
    </location>
</feature>
<evidence type="ECO:0000256" key="1">
    <source>
        <dbReference type="SAM" id="MobiDB-lite"/>
    </source>
</evidence>
<protein>
    <recommendedName>
        <fullName evidence="4">Pentacotripeptide-repeat region of PRORP domain-containing protein</fullName>
    </recommendedName>
</protein>
<accession>A0A8J5VAN7</accession>
<feature type="compositionally biased region" description="Basic and acidic residues" evidence="1">
    <location>
        <begin position="490"/>
        <end position="503"/>
    </location>
</feature>
<keyword evidence="3" id="KW-1185">Reference proteome</keyword>
<sequence length="560" mass="62734">MWKRVLETTKKAAAAAAAAPRLATRKGPSSIRRRVVTPSTKVSPAVLLRLKQAASSKKATLPNSIPDAKATVADEKPSSGFTKEILSILSGEDDEEESRVTKVPPEESENGEEFVGNKILDMEWFAVPPPSNPLVAWQKEVARERKRRYIFKNTESRRFTRLMQKCADKLGAESALEFFGKLGRETGTKEFHALIRVCLAKAKTCWDIDSVVVHIYRAYRLFEMMRDRGFQILEDSYGPFLLYLMDVGMSEEFEMFSAFFKDANPQSYSRIAYYEMLLWIRAQDEEKIQELLHSVEDFNEEGDYDMAESYMLAFAESGRKLDFTSLLEILDPTKISHSKYLSTIFKSLGRLEQKNHAEKLLQHMMSKESDVGKISSIIFEYAVNIPNIAVEDVVASFNRWHEQFKLVPSISASEKIITVCCKSSEISLALDVAECLCKSNPCVPVELFNPIIQACEQGYELHMGKRKEEIIRRIKEGKEVVDGAGVDFGEGEKVGKGKAKERTAPAIIPEGDRPPTEDRRRGNNPKQGSQADDIPPPEGGPGGGKVWGGKGRRQSPGGSD</sequence>